<sequence>MRVILCILFLLVFQCVSGQIPPIQSNTSWKDSTTSFLVKVLNNQYDFLLGYKIESFWWSNTQVYKVLAYKNSHWQAIQIVSTKNKKDRVKTEISKWNFSSDSAFKLINGLSALHFWTLDHDLLNQEGVPISDSTVRKLQIADGVNYKFEILTKEGYRIIQSYEPETYLKEFPKMTIRKIFIDGRELFLNTWNNSRM</sequence>
<dbReference type="AlphaFoldDB" id="A0A1M5DX52"/>
<evidence type="ECO:0000313" key="3">
    <source>
        <dbReference type="Proteomes" id="UP000184048"/>
    </source>
</evidence>
<evidence type="ECO:0000313" key="2">
    <source>
        <dbReference type="EMBL" id="SHF71525.1"/>
    </source>
</evidence>
<dbReference type="Proteomes" id="UP000184048">
    <property type="component" value="Unassembled WGS sequence"/>
</dbReference>
<dbReference type="EMBL" id="FQUU01000016">
    <property type="protein sequence ID" value="SHF71525.1"/>
    <property type="molecule type" value="Genomic_DNA"/>
</dbReference>
<gene>
    <name evidence="2" type="ORF">SAMN02745131_03372</name>
</gene>
<proteinExistence type="predicted"/>
<evidence type="ECO:0008006" key="4">
    <source>
        <dbReference type="Google" id="ProtNLM"/>
    </source>
</evidence>
<protein>
    <recommendedName>
        <fullName evidence="4">Outer-membrane lipoprotein LolB</fullName>
    </recommendedName>
</protein>
<feature type="chain" id="PRO_5012002333" description="Outer-membrane lipoprotein LolB" evidence="1">
    <location>
        <begin position="19"/>
        <end position="196"/>
    </location>
</feature>
<keyword evidence="1" id="KW-0732">Signal</keyword>
<name>A0A1M5DX52_9BACT</name>
<accession>A0A1M5DX52</accession>
<reference evidence="2 3" key="1">
    <citation type="submission" date="2016-11" db="EMBL/GenBank/DDBJ databases">
        <authorList>
            <person name="Jaros S."/>
            <person name="Januszkiewicz K."/>
            <person name="Wedrychowicz H."/>
        </authorList>
    </citation>
    <scope>NUCLEOTIDE SEQUENCE [LARGE SCALE GENOMIC DNA]</scope>
    <source>
        <strain evidence="2 3">DSM 18119</strain>
    </source>
</reference>
<feature type="signal peptide" evidence="1">
    <location>
        <begin position="1"/>
        <end position="18"/>
    </location>
</feature>
<keyword evidence="3" id="KW-1185">Reference proteome</keyword>
<evidence type="ECO:0000256" key="1">
    <source>
        <dbReference type="SAM" id="SignalP"/>
    </source>
</evidence>
<organism evidence="2 3">
    <name type="scientific">Flavisolibacter ginsengisoli DSM 18119</name>
    <dbReference type="NCBI Taxonomy" id="1121884"/>
    <lineage>
        <taxon>Bacteria</taxon>
        <taxon>Pseudomonadati</taxon>
        <taxon>Bacteroidota</taxon>
        <taxon>Chitinophagia</taxon>
        <taxon>Chitinophagales</taxon>
        <taxon>Chitinophagaceae</taxon>
        <taxon>Flavisolibacter</taxon>
    </lineage>
</organism>
<dbReference type="STRING" id="1121884.SAMN02745131_03372"/>